<evidence type="ECO:0000313" key="2">
    <source>
        <dbReference type="EMBL" id="EKC98193.1"/>
    </source>
</evidence>
<dbReference type="Proteomes" id="UP000006757">
    <property type="component" value="Unassembled WGS sequence"/>
</dbReference>
<dbReference type="HOGENOM" id="CLU_296863_0_0_1"/>
<feature type="compositionally biased region" description="Low complexity" evidence="1">
    <location>
        <begin position="926"/>
        <end position="936"/>
    </location>
</feature>
<feature type="region of interest" description="Disordered" evidence="1">
    <location>
        <begin position="926"/>
        <end position="1016"/>
    </location>
</feature>
<name>K1W9A9_TRIAC</name>
<sequence>MPEASRSQAYALSAFTSANPVAAPSNVNRDDMSIDSSRIVQGQAQVNHPFQFYAGHQRQSASVGDVLGASLHSLETRVGIHSAGAVRANTLKRWTKCTGAVRAHTLKRWIKCVLHIAKDEVIGQASIGTGRNPEAFNGKALDGSDGLKAVLMGNTHPILVGKLKLNRFSRSIELYGPEEMVIVAKQIDEKILAQPSRASTWVQSKAQHQLLLSVGGRTCTVAVAGQDGVAAELDEFSHDDDDDDEFSAGAYIREKDGQTLPGQSGMSTELHVPAAQRVKDLQLEAASSLLPLLIKRGTLHTTTADGQVVFFSDLDHFLQSKARSFRGGGDEPLFREFSGDSSFTELPATQSNLKARLDSLALEAGLPAPRPYNWRHYVGDAVGVVFGEVAQKAALHHGLKSNTALRNYSRGGRAVPVTRAAHDDPTGMTAADRGRLEKRQEDLRRETTPAISALVHQARHGSALPGEFMPTKEEESALDRDPEVARMVDWSRSKKREAQRKIDAARYDMDMDEFEAARAELDLLRGGLPQLVKIGLGDSSPVTGEKRKLEHALDTPRNPCAASLVLQLLQALWATMTGQTTVKNVENFIRTFGYCPICPLESVGFLAWQRTRDGQSLRPSTFTTGTFVKGRKVYASQHIKEQHPAELQMMLEGWGVVARSGGSLPVLTSEDRKKLRQFTAQALETRPVTGSISLSALAAYKVEYNTFVDSWFSTGPMCKPAAKPLAPYPESGPSSKGKEKETTPILNTDVDQALSAAVRSSNKRNFIDVDNPATSSSSGTGNPAPGPSPAAPPFTSATTPVVGYNGEHSSAHGTFGTPAQQLGAAGMFDPNKLDPYGDLAPPVFMNQLYQCASFVQNERLYVLQYLQELRAQGRSPPTEVLEQRYPWLYDDVRGTQLEPPSWALFRSLHCYLDDERGLLVAAQEGVPVSGGSSSVGTTQPTLDATAGQTASAGGGGGTSAGPRAAPLSSAQQSGEARRSSDSASRNSPAAPTSQQAGAKTSAQASTITAFFKPKPK</sequence>
<feature type="region of interest" description="Disordered" evidence="1">
    <location>
        <begin position="724"/>
        <end position="745"/>
    </location>
</feature>
<dbReference type="AlphaFoldDB" id="K1W9A9"/>
<feature type="region of interest" description="Disordered" evidence="1">
    <location>
        <begin position="458"/>
        <end position="482"/>
    </location>
</feature>
<reference evidence="2 3" key="1">
    <citation type="journal article" date="2012" name="Eukaryot. Cell">
        <title>Genome sequence of the Trichosporon asahii environmental strain CBS 8904.</title>
        <authorList>
            <person name="Yang R.Y."/>
            <person name="Li H.T."/>
            <person name="Zhu H."/>
            <person name="Zhou G.P."/>
            <person name="Wang M."/>
            <person name="Wang L."/>
        </authorList>
    </citation>
    <scope>NUCLEOTIDE SEQUENCE [LARGE SCALE GENOMIC DNA]</scope>
    <source>
        <strain evidence="2 3">CBS 8904</strain>
    </source>
</reference>
<feature type="region of interest" description="Disordered" evidence="1">
    <location>
        <begin position="418"/>
        <end position="444"/>
    </location>
</feature>
<feature type="region of interest" description="Disordered" evidence="1">
    <location>
        <begin position="764"/>
        <end position="810"/>
    </location>
</feature>
<gene>
    <name evidence="2" type="ORF">A1Q2_07525</name>
</gene>
<dbReference type="OrthoDB" id="3236348at2759"/>
<feature type="compositionally biased region" description="Low complexity" evidence="1">
    <location>
        <begin position="981"/>
        <end position="990"/>
    </location>
</feature>
<protein>
    <submittedName>
        <fullName evidence="2">Uncharacterized protein</fullName>
    </submittedName>
</protein>
<accession>K1W9A9</accession>
<dbReference type="InParanoid" id="K1W9A9"/>
<dbReference type="EMBL" id="AMBO01000395">
    <property type="protein sequence ID" value="EKC98193.1"/>
    <property type="molecule type" value="Genomic_DNA"/>
</dbReference>
<feature type="compositionally biased region" description="Basic and acidic residues" evidence="1">
    <location>
        <begin position="470"/>
        <end position="482"/>
    </location>
</feature>
<comment type="caution">
    <text evidence="2">The sequence shown here is derived from an EMBL/GenBank/DDBJ whole genome shotgun (WGS) entry which is preliminary data.</text>
</comment>
<feature type="compositionally biased region" description="Polar residues" evidence="1">
    <location>
        <begin position="991"/>
        <end position="1008"/>
    </location>
</feature>
<feature type="compositionally biased region" description="Basic and acidic residues" evidence="1">
    <location>
        <begin position="432"/>
        <end position="444"/>
    </location>
</feature>
<organism evidence="2 3">
    <name type="scientific">Trichosporon asahii var. asahii (strain CBS 8904)</name>
    <name type="common">Yeast</name>
    <dbReference type="NCBI Taxonomy" id="1220162"/>
    <lineage>
        <taxon>Eukaryota</taxon>
        <taxon>Fungi</taxon>
        <taxon>Dikarya</taxon>
        <taxon>Basidiomycota</taxon>
        <taxon>Agaricomycotina</taxon>
        <taxon>Tremellomycetes</taxon>
        <taxon>Trichosporonales</taxon>
        <taxon>Trichosporonaceae</taxon>
        <taxon>Trichosporon</taxon>
    </lineage>
</organism>
<keyword evidence="3" id="KW-1185">Reference proteome</keyword>
<feature type="compositionally biased region" description="Low complexity" evidence="1">
    <location>
        <begin position="772"/>
        <end position="783"/>
    </location>
</feature>
<proteinExistence type="predicted"/>
<evidence type="ECO:0000313" key="3">
    <source>
        <dbReference type="Proteomes" id="UP000006757"/>
    </source>
</evidence>
<evidence type="ECO:0000256" key="1">
    <source>
        <dbReference type="SAM" id="MobiDB-lite"/>
    </source>
</evidence>